<feature type="chain" id="PRO_5002146192" description="Endonuclease/exonuclease/phosphatase domain-containing protein" evidence="1">
    <location>
        <begin position="22"/>
        <end position="66"/>
    </location>
</feature>
<protein>
    <recommendedName>
        <fullName evidence="4">Endonuclease/exonuclease/phosphatase domain-containing protein</fullName>
    </recommendedName>
</protein>
<dbReference type="InterPro" id="IPR036691">
    <property type="entry name" value="Endo/exonu/phosph_ase_sf"/>
</dbReference>
<gene>
    <name evidence="2" type="ORF">ANCDUO_26034</name>
</gene>
<evidence type="ECO:0008006" key="4">
    <source>
        <dbReference type="Google" id="ProtNLM"/>
    </source>
</evidence>
<organism evidence="2 3">
    <name type="scientific">Ancylostoma duodenale</name>
    <dbReference type="NCBI Taxonomy" id="51022"/>
    <lineage>
        <taxon>Eukaryota</taxon>
        <taxon>Metazoa</taxon>
        <taxon>Ecdysozoa</taxon>
        <taxon>Nematoda</taxon>
        <taxon>Chromadorea</taxon>
        <taxon>Rhabditida</taxon>
        <taxon>Rhabditina</taxon>
        <taxon>Rhabditomorpha</taxon>
        <taxon>Strongyloidea</taxon>
        <taxon>Ancylostomatidae</taxon>
        <taxon>Ancylostomatinae</taxon>
        <taxon>Ancylostoma</taxon>
    </lineage>
</organism>
<dbReference type="Gene3D" id="3.60.10.10">
    <property type="entry name" value="Endonuclease/exonuclease/phosphatase"/>
    <property type="match status" value="1"/>
</dbReference>
<feature type="non-terminal residue" evidence="2">
    <location>
        <position position="1"/>
    </location>
</feature>
<dbReference type="OrthoDB" id="5871300at2759"/>
<dbReference type="SUPFAM" id="SSF56219">
    <property type="entry name" value="DNase I-like"/>
    <property type="match status" value="1"/>
</dbReference>
<proteinExistence type="predicted"/>
<evidence type="ECO:0000313" key="3">
    <source>
        <dbReference type="Proteomes" id="UP000054047"/>
    </source>
</evidence>
<dbReference type="AlphaFoldDB" id="A0A0C2BJL4"/>
<dbReference type="EMBL" id="KN781477">
    <property type="protein sequence ID" value="KIH43953.1"/>
    <property type="molecule type" value="Genomic_DNA"/>
</dbReference>
<feature type="signal peptide" evidence="1">
    <location>
        <begin position="1"/>
        <end position="21"/>
    </location>
</feature>
<dbReference type="PANTHER" id="PTHR41349:SF1">
    <property type="entry name" value="PROTEIN CBG08683"/>
    <property type="match status" value="1"/>
</dbReference>
<dbReference type="Proteomes" id="UP000054047">
    <property type="component" value="Unassembled WGS sequence"/>
</dbReference>
<keyword evidence="3" id="KW-1185">Reference proteome</keyword>
<sequence>TLPRCFMNLVLLIGLAVLCECSRKDASIRIMSFNVWVSGKSVYNGLQKIARHIKKVRPDIVAMQAS</sequence>
<name>A0A0C2BJL4_9BILA</name>
<reference evidence="2 3" key="1">
    <citation type="submission" date="2013-12" db="EMBL/GenBank/DDBJ databases">
        <title>Draft genome of the parsitic nematode Ancylostoma duodenale.</title>
        <authorList>
            <person name="Mitreva M."/>
        </authorList>
    </citation>
    <scope>NUCLEOTIDE SEQUENCE [LARGE SCALE GENOMIC DNA]</scope>
    <source>
        <strain evidence="2 3">Zhejiang</strain>
    </source>
</reference>
<accession>A0A0C2BJL4</accession>
<dbReference type="PANTHER" id="PTHR41349">
    <property type="match status" value="1"/>
</dbReference>
<keyword evidence="1" id="KW-0732">Signal</keyword>
<evidence type="ECO:0000313" key="2">
    <source>
        <dbReference type="EMBL" id="KIH43953.1"/>
    </source>
</evidence>
<evidence type="ECO:0000256" key="1">
    <source>
        <dbReference type="SAM" id="SignalP"/>
    </source>
</evidence>